<dbReference type="EMBL" id="JAZHOG010000006">
    <property type="protein sequence ID" value="MEJ8567947.1"/>
    <property type="molecule type" value="Genomic_DNA"/>
</dbReference>
<dbReference type="AlphaFoldDB" id="A0AAW9R8Q5"/>
<gene>
    <name evidence="2" type="ORF">V3330_09955</name>
</gene>
<evidence type="ECO:0000313" key="2">
    <source>
        <dbReference type="EMBL" id="MEJ8567947.1"/>
    </source>
</evidence>
<dbReference type="RefSeq" id="WP_354695272.1">
    <property type="nucleotide sequence ID" value="NZ_JAZHOG010000006.1"/>
</dbReference>
<organism evidence="2 3">
    <name type="scientific">Elongatibacter sediminis</name>
    <dbReference type="NCBI Taxonomy" id="3119006"/>
    <lineage>
        <taxon>Bacteria</taxon>
        <taxon>Pseudomonadati</taxon>
        <taxon>Pseudomonadota</taxon>
        <taxon>Gammaproteobacteria</taxon>
        <taxon>Chromatiales</taxon>
        <taxon>Wenzhouxiangellaceae</taxon>
        <taxon>Elongatibacter</taxon>
    </lineage>
</organism>
<dbReference type="Proteomes" id="UP001359886">
    <property type="component" value="Unassembled WGS sequence"/>
</dbReference>
<feature type="compositionally biased region" description="Basic residues" evidence="1">
    <location>
        <begin position="52"/>
        <end position="63"/>
    </location>
</feature>
<sequence length="71" mass="7991">MLTKTVFESPQGPAGMNAPTGRLVVPSLDAAVAANSASFERDEVLARRLRRQRRQERAARRRPGGWTVRMW</sequence>
<evidence type="ECO:0000256" key="1">
    <source>
        <dbReference type="SAM" id="MobiDB-lite"/>
    </source>
</evidence>
<name>A0AAW9R8Q5_9GAMM</name>
<reference evidence="2 3" key="1">
    <citation type="submission" date="2024-02" db="EMBL/GenBank/DDBJ databases">
        <title>A novel Wenzhouxiangellaceae bacterium, isolated from coastal sediments.</title>
        <authorList>
            <person name="Du Z.-J."/>
            <person name="Ye Y.-Q."/>
            <person name="Zhang X.-Y."/>
        </authorList>
    </citation>
    <scope>NUCLEOTIDE SEQUENCE [LARGE SCALE GENOMIC DNA]</scope>
    <source>
        <strain evidence="2 3">CH-27</strain>
    </source>
</reference>
<comment type="caution">
    <text evidence="2">The sequence shown here is derived from an EMBL/GenBank/DDBJ whole genome shotgun (WGS) entry which is preliminary data.</text>
</comment>
<protein>
    <submittedName>
        <fullName evidence="2">Uncharacterized protein</fullName>
    </submittedName>
</protein>
<keyword evidence="3" id="KW-1185">Reference proteome</keyword>
<proteinExistence type="predicted"/>
<accession>A0AAW9R8Q5</accession>
<evidence type="ECO:0000313" key="3">
    <source>
        <dbReference type="Proteomes" id="UP001359886"/>
    </source>
</evidence>
<feature type="region of interest" description="Disordered" evidence="1">
    <location>
        <begin position="52"/>
        <end position="71"/>
    </location>
</feature>